<dbReference type="AlphaFoldDB" id="X0W2K1"/>
<comment type="caution">
    <text evidence="1">The sequence shown here is derived from an EMBL/GenBank/DDBJ whole genome shotgun (WGS) entry which is preliminary data.</text>
</comment>
<name>X0W2K1_9ZZZZ</name>
<dbReference type="EMBL" id="BARS01036668">
    <property type="protein sequence ID" value="GAG17562.1"/>
    <property type="molecule type" value="Genomic_DNA"/>
</dbReference>
<proteinExistence type="predicted"/>
<gene>
    <name evidence="1" type="ORF">S01H1_56325</name>
</gene>
<accession>X0W2K1</accession>
<protein>
    <submittedName>
        <fullName evidence="1">Uncharacterized protein</fullName>
    </submittedName>
</protein>
<organism evidence="1">
    <name type="scientific">marine sediment metagenome</name>
    <dbReference type="NCBI Taxonomy" id="412755"/>
    <lineage>
        <taxon>unclassified sequences</taxon>
        <taxon>metagenomes</taxon>
        <taxon>ecological metagenomes</taxon>
    </lineage>
</organism>
<reference evidence="1" key="1">
    <citation type="journal article" date="2014" name="Front. Microbiol.">
        <title>High frequency of phylogenetically diverse reductive dehalogenase-homologous genes in deep subseafloor sedimentary metagenomes.</title>
        <authorList>
            <person name="Kawai M."/>
            <person name="Futagami T."/>
            <person name="Toyoda A."/>
            <person name="Takaki Y."/>
            <person name="Nishi S."/>
            <person name="Hori S."/>
            <person name="Arai W."/>
            <person name="Tsubouchi T."/>
            <person name="Morono Y."/>
            <person name="Uchiyama I."/>
            <person name="Ito T."/>
            <person name="Fujiyama A."/>
            <person name="Inagaki F."/>
            <person name="Takami H."/>
        </authorList>
    </citation>
    <scope>NUCLEOTIDE SEQUENCE</scope>
    <source>
        <strain evidence="1">Expedition CK06-06</strain>
    </source>
</reference>
<evidence type="ECO:0000313" key="1">
    <source>
        <dbReference type="EMBL" id="GAG17562.1"/>
    </source>
</evidence>
<sequence length="108" mass="11929">MVQQCYDVCADPCRVQKPGINRNMPLCVDECSFIQLHSTVSHPICGQVSFEWSASKGWFLDPTASDPLFFAPTTQFCNGEDVWITLQVTDASGASYSDAVSVHIRDLP</sequence>